<dbReference type="InterPro" id="IPR051509">
    <property type="entry name" value="GPCR_Orphan/Phoenixin"/>
</dbReference>
<protein>
    <submittedName>
        <fullName evidence="15">Probable G-protein coupled receptor 85</fullName>
    </submittedName>
</protein>
<evidence type="ECO:0000256" key="6">
    <source>
        <dbReference type="ARBA" id="ARBA00023040"/>
    </source>
</evidence>
<evidence type="ECO:0000256" key="10">
    <source>
        <dbReference type="ARBA" id="ARBA00023180"/>
    </source>
</evidence>
<dbReference type="EMBL" id="BPLQ01013200">
    <property type="protein sequence ID" value="GIY70597.1"/>
    <property type="molecule type" value="Genomic_DNA"/>
</dbReference>
<gene>
    <name evidence="15" type="primary">GPR85</name>
    <name evidence="15" type="ORF">CDAR_520691</name>
</gene>
<keyword evidence="11" id="KW-0807">Transducer</keyword>
<keyword evidence="4 13" id="KW-0812">Transmembrane</keyword>
<evidence type="ECO:0000256" key="5">
    <source>
        <dbReference type="ARBA" id="ARBA00022989"/>
    </source>
</evidence>
<evidence type="ECO:0000256" key="12">
    <source>
        <dbReference type="SAM" id="MobiDB-lite"/>
    </source>
</evidence>
<keyword evidence="7 13" id="KW-0472">Membrane</keyword>
<organism evidence="15 16">
    <name type="scientific">Caerostris darwini</name>
    <dbReference type="NCBI Taxonomy" id="1538125"/>
    <lineage>
        <taxon>Eukaryota</taxon>
        <taxon>Metazoa</taxon>
        <taxon>Ecdysozoa</taxon>
        <taxon>Arthropoda</taxon>
        <taxon>Chelicerata</taxon>
        <taxon>Arachnida</taxon>
        <taxon>Araneae</taxon>
        <taxon>Araneomorphae</taxon>
        <taxon>Entelegynae</taxon>
        <taxon>Araneoidea</taxon>
        <taxon>Araneidae</taxon>
        <taxon>Caerostris</taxon>
    </lineage>
</organism>
<accession>A0AAV4VJV8</accession>
<dbReference type="PANTHER" id="PTHR19268:SF2">
    <property type="entry name" value="G-PROTEIN COUPLED RECEPTORS FAMILY 1 PROFILE DOMAIN-CONTAINING PROTEIN"/>
    <property type="match status" value="1"/>
</dbReference>
<evidence type="ECO:0000256" key="4">
    <source>
        <dbReference type="ARBA" id="ARBA00022692"/>
    </source>
</evidence>
<keyword evidence="9 15" id="KW-0675">Receptor</keyword>
<keyword evidence="6" id="KW-0297">G-protein coupled receptor</keyword>
<evidence type="ECO:0000256" key="8">
    <source>
        <dbReference type="ARBA" id="ARBA00023157"/>
    </source>
</evidence>
<proteinExistence type="inferred from homology"/>
<name>A0AAV4VJV8_9ARAC</name>
<keyword evidence="3" id="KW-1003">Cell membrane</keyword>
<keyword evidence="10" id="KW-0325">Glycoprotein</keyword>
<dbReference type="PANTHER" id="PTHR19268">
    <property type="entry name" value="G PROTEIN-COUPLED RECEPTOR"/>
    <property type="match status" value="1"/>
</dbReference>
<evidence type="ECO:0000313" key="16">
    <source>
        <dbReference type="Proteomes" id="UP001054837"/>
    </source>
</evidence>
<feature type="transmembrane region" description="Helical" evidence="13">
    <location>
        <begin position="60"/>
        <end position="81"/>
    </location>
</feature>
<comment type="caution">
    <text evidence="15">The sequence shown here is derived from an EMBL/GenBank/DDBJ whole genome shotgun (WGS) entry which is preliminary data.</text>
</comment>
<dbReference type="InterPro" id="IPR017452">
    <property type="entry name" value="GPCR_Rhodpsn_7TM"/>
</dbReference>
<feature type="transmembrane region" description="Helical" evidence="13">
    <location>
        <begin position="333"/>
        <end position="352"/>
    </location>
</feature>
<feature type="transmembrane region" description="Helical" evidence="13">
    <location>
        <begin position="289"/>
        <end position="313"/>
    </location>
</feature>
<dbReference type="GO" id="GO:0005886">
    <property type="term" value="C:plasma membrane"/>
    <property type="evidence" value="ECO:0007669"/>
    <property type="project" value="UniProtKB-SubCell"/>
</dbReference>
<keyword evidence="8" id="KW-1015">Disulfide bond</keyword>
<feature type="region of interest" description="Disordered" evidence="12">
    <location>
        <begin position="352"/>
        <end position="374"/>
    </location>
</feature>
<evidence type="ECO:0000256" key="3">
    <source>
        <dbReference type="ARBA" id="ARBA00022475"/>
    </source>
</evidence>
<evidence type="ECO:0000313" key="15">
    <source>
        <dbReference type="EMBL" id="GIY70597.1"/>
    </source>
</evidence>
<sequence length="374" mass="42452">MQSAEELPPRNVTTNPLPASVALFHFISLGLFLAVGTAGSCLVIYGFGRYLRVRSRSPHNFMLGFVSTDLARILFCFPIAFVTVVHPMESKIGSILCQEMAFFNVFSLVGNTLNVCGMAFDRYFDNKHRAAYRRRCRSSFAIIIIFVISCLAFIVSFPVIYGGKVQKSFVRMQCMFPHYFYVEGIETLSVLTSVTTAFCLTNIIYVKLFLLLRGRRRMRPVIYEPAVSENWGFYNPQVGINVRSRWLADSLSDAPIAVVSRSAFQSHPMPTNYELALWRSKKQKDNERLTKLCFAIHILNSVLWLPYVVALYYFHLASERPSILSWVESGITWLTYLQPTITPFMLSSATGLRRRNSNGRNGQRSSPTLSSSTE</sequence>
<evidence type="ECO:0000259" key="14">
    <source>
        <dbReference type="PROSITE" id="PS50262"/>
    </source>
</evidence>
<evidence type="ECO:0000256" key="9">
    <source>
        <dbReference type="ARBA" id="ARBA00023170"/>
    </source>
</evidence>
<dbReference type="Proteomes" id="UP001054837">
    <property type="component" value="Unassembled WGS sequence"/>
</dbReference>
<evidence type="ECO:0000256" key="1">
    <source>
        <dbReference type="ARBA" id="ARBA00004651"/>
    </source>
</evidence>
<reference evidence="15 16" key="1">
    <citation type="submission" date="2021-06" db="EMBL/GenBank/DDBJ databases">
        <title>Caerostris darwini draft genome.</title>
        <authorList>
            <person name="Kono N."/>
            <person name="Arakawa K."/>
        </authorList>
    </citation>
    <scope>NUCLEOTIDE SEQUENCE [LARGE SCALE GENOMIC DNA]</scope>
</reference>
<dbReference type="GO" id="GO:0004930">
    <property type="term" value="F:G protein-coupled receptor activity"/>
    <property type="evidence" value="ECO:0007669"/>
    <property type="project" value="UniProtKB-KW"/>
</dbReference>
<comment type="subcellular location">
    <subcellularLocation>
        <location evidence="1">Cell membrane</location>
        <topology evidence="1">Multi-pass membrane protein</topology>
    </subcellularLocation>
</comment>
<feature type="transmembrane region" description="Helical" evidence="13">
    <location>
        <begin position="140"/>
        <end position="161"/>
    </location>
</feature>
<feature type="domain" description="G-protein coupled receptors family 1 profile" evidence="14">
    <location>
        <begin position="39"/>
        <end position="346"/>
    </location>
</feature>
<keyword evidence="16" id="KW-1185">Reference proteome</keyword>
<dbReference type="AlphaFoldDB" id="A0AAV4VJV8"/>
<dbReference type="Gene3D" id="1.20.1070.10">
    <property type="entry name" value="Rhodopsin 7-helix transmembrane proteins"/>
    <property type="match status" value="1"/>
</dbReference>
<dbReference type="SUPFAM" id="SSF81321">
    <property type="entry name" value="Family A G protein-coupled receptor-like"/>
    <property type="match status" value="1"/>
</dbReference>
<dbReference type="InterPro" id="IPR000276">
    <property type="entry name" value="GPCR_Rhodpsn"/>
</dbReference>
<feature type="transmembrane region" description="Helical" evidence="13">
    <location>
        <begin position="188"/>
        <end position="210"/>
    </location>
</feature>
<dbReference type="Pfam" id="PF00001">
    <property type="entry name" value="7tm_1"/>
    <property type="match status" value="1"/>
</dbReference>
<evidence type="ECO:0000256" key="13">
    <source>
        <dbReference type="SAM" id="Phobius"/>
    </source>
</evidence>
<keyword evidence="5 13" id="KW-1133">Transmembrane helix</keyword>
<feature type="transmembrane region" description="Helical" evidence="13">
    <location>
        <begin position="101"/>
        <end position="120"/>
    </location>
</feature>
<dbReference type="PROSITE" id="PS50262">
    <property type="entry name" value="G_PROTEIN_RECEP_F1_2"/>
    <property type="match status" value="1"/>
</dbReference>
<feature type="transmembrane region" description="Helical" evidence="13">
    <location>
        <begin position="20"/>
        <end position="48"/>
    </location>
</feature>
<evidence type="ECO:0000256" key="2">
    <source>
        <dbReference type="ARBA" id="ARBA00010663"/>
    </source>
</evidence>
<evidence type="ECO:0000256" key="7">
    <source>
        <dbReference type="ARBA" id="ARBA00023136"/>
    </source>
</evidence>
<comment type="similarity">
    <text evidence="2">Belongs to the G-protein coupled receptor 1 family.</text>
</comment>
<evidence type="ECO:0000256" key="11">
    <source>
        <dbReference type="ARBA" id="ARBA00023224"/>
    </source>
</evidence>